<name>A0A3P7K9K6_STRVU</name>
<evidence type="ECO:0000313" key="1">
    <source>
        <dbReference type="EMBL" id="VDM85087.1"/>
    </source>
</evidence>
<dbReference type="AlphaFoldDB" id="A0A3P7K9K6"/>
<protein>
    <submittedName>
        <fullName evidence="1">Uncharacterized protein</fullName>
    </submittedName>
</protein>
<evidence type="ECO:0000313" key="2">
    <source>
        <dbReference type="Proteomes" id="UP000270094"/>
    </source>
</evidence>
<reference evidence="1 2" key="1">
    <citation type="submission" date="2018-11" db="EMBL/GenBank/DDBJ databases">
        <authorList>
            <consortium name="Pathogen Informatics"/>
        </authorList>
    </citation>
    <scope>NUCLEOTIDE SEQUENCE [LARGE SCALE GENOMIC DNA]</scope>
</reference>
<gene>
    <name evidence="1" type="ORF">SVUK_LOCUS20085</name>
</gene>
<dbReference type="EMBL" id="UYYB01136080">
    <property type="protein sequence ID" value="VDM85087.1"/>
    <property type="molecule type" value="Genomic_DNA"/>
</dbReference>
<proteinExistence type="predicted"/>
<accession>A0A3P7K9K6</accession>
<keyword evidence="2" id="KW-1185">Reference proteome</keyword>
<organism evidence="1 2">
    <name type="scientific">Strongylus vulgaris</name>
    <name type="common">Blood worm</name>
    <dbReference type="NCBI Taxonomy" id="40348"/>
    <lineage>
        <taxon>Eukaryota</taxon>
        <taxon>Metazoa</taxon>
        <taxon>Ecdysozoa</taxon>
        <taxon>Nematoda</taxon>
        <taxon>Chromadorea</taxon>
        <taxon>Rhabditida</taxon>
        <taxon>Rhabditina</taxon>
        <taxon>Rhabditomorpha</taxon>
        <taxon>Strongyloidea</taxon>
        <taxon>Strongylidae</taxon>
        <taxon>Strongylus</taxon>
    </lineage>
</organism>
<sequence length="34" mass="3680">MSILISLAGIQGTNSNCAILKNVVMKVKYGWLTI</sequence>
<dbReference type="Proteomes" id="UP000270094">
    <property type="component" value="Unassembled WGS sequence"/>
</dbReference>